<dbReference type="InterPro" id="IPR011006">
    <property type="entry name" value="CheY-like_superfamily"/>
</dbReference>
<dbReference type="SUPFAM" id="SSF52172">
    <property type="entry name" value="CheY-like"/>
    <property type="match status" value="1"/>
</dbReference>
<evidence type="ECO:0000313" key="5">
    <source>
        <dbReference type="Proteomes" id="UP000010471"/>
    </source>
</evidence>
<protein>
    <submittedName>
        <fullName evidence="4">CheY-like receiver domain-containing protein</fullName>
    </submittedName>
</protein>
<reference evidence="4 5" key="1">
    <citation type="submission" date="2012-06" db="EMBL/GenBank/DDBJ databases">
        <title>Finished chromosome of genome of Microcoleus sp. PCC 7113.</title>
        <authorList>
            <consortium name="US DOE Joint Genome Institute"/>
            <person name="Gugger M."/>
            <person name="Coursin T."/>
            <person name="Rippka R."/>
            <person name="Tandeau De Marsac N."/>
            <person name="Huntemann M."/>
            <person name="Wei C.-L."/>
            <person name="Han J."/>
            <person name="Detter J.C."/>
            <person name="Han C."/>
            <person name="Tapia R."/>
            <person name="Chen A."/>
            <person name="Kyrpides N."/>
            <person name="Mavromatis K."/>
            <person name="Markowitz V."/>
            <person name="Szeto E."/>
            <person name="Ivanova N."/>
            <person name="Pagani I."/>
            <person name="Pati A."/>
            <person name="Goodwin L."/>
            <person name="Nordberg H.P."/>
            <person name="Cantor M.N."/>
            <person name="Hua S.X."/>
            <person name="Woyke T."/>
            <person name="Kerfeld C.A."/>
        </authorList>
    </citation>
    <scope>NUCLEOTIDE SEQUENCE [LARGE SCALE GENOMIC DNA]</scope>
    <source>
        <strain evidence="4 5">PCC 7113</strain>
    </source>
</reference>
<dbReference type="eggNOG" id="COG0784">
    <property type="taxonomic scope" value="Bacteria"/>
</dbReference>
<dbReference type="EMBL" id="CP003630">
    <property type="protein sequence ID" value="AFZ18042.1"/>
    <property type="molecule type" value="Genomic_DNA"/>
</dbReference>
<dbReference type="RefSeq" id="WP_015182194.1">
    <property type="nucleotide sequence ID" value="NC_019738.1"/>
</dbReference>
<accession>K9WEU7</accession>
<organism evidence="4 5">
    <name type="scientific">Allocoleopsis franciscana PCC 7113</name>
    <dbReference type="NCBI Taxonomy" id="1173027"/>
    <lineage>
        <taxon>Bacteria</taxon>
        <taxon>Bacillati</taxon>
        <taxon>Cyanobacteriota</taxon>
        <taxon>Cyanophyceae</taxon>
        <taxon>Coleofasciculales</taxon>
        <taxon>Coleofasciculaceae</taxon>
        <taxon>Allocoleopsis</taxon>
        <taxon>Allocoleopsis franciscana</taxon>
    </lineage>
</organism>
<name>K9WEU7_9CYAN</name>
<dbReference type="OrthoDB" id="9792014at2"/>
<evidence type="ECO:0000256" key="2">
    <source>
        <dbReference type="PROSITE-ProRule" id="PRU00169"/>
    </source>
</evidence>
<dbReference type="PANTHER" id="PTHR44591">
    <property type="entry name" value="STRESS RESPONSE REGULATOR PROTEIN 1"/>
    <property type="match status" value="1"/>
</dbReference>
<dbReference type="PANTHER" id="PTHR44591:SF23">
    <property type="entry name" value="CHEY SUBFAMILY"/>
    <property type="match status" value="1"/>
</dbReference>
<dbReference type="GO" id="GO:0000160">
    <property type="term" value="P:phosphorelay signal transduction system"/>
    <property type="evidence" value="ECO:0007669"/>
    <property type="project" value="InterPro"/>
</dbReference>
<dbReference type="KEGG" id="mic:Mic7113_2228"/>
<keyword evidence="1 2" id="KW-0597">Phosphoprotein</keyword>
<dbReference type="SMART" id="SM00448">
    <property type="entry name" value="REC"/>
    <property type="match status" value="1"/>
</dbReference>
<evidence type="ECO:0000259" key="3">
    <source>
        <dbReference type="PROSITE" id="PS50110"/>
    </source>
</evidence>
<gene>
    <name evidence="4" type="ORF">Mic7113_2228</name>
</gene>
<feature type="modified residue" description="4-aspartylphosphate" evidence="2">
    <location>
        <position position="52"/>
    </location>
</feature>
<dbReference type="Pfam" id="PF00072">
    <property type="entry name" value="Response_reg"/>
    <property type="match status" value="1"/>
</dbReference>
<dbReference type="HOGENOM" id="CLU_000445_69_17_3"/>
<dbReference type="InterPro" id="IPR001789">
    <property type="entry name" value="Sig_transdc_resp-reg_receiver"/>
</dbReference>
<dbReference type="AlphaFoldDB" id="K9WEU7"/>
<proteinExistence type="predicted"/>
<dbReference type="PROSITE" id="PS50110">
    <property type="entry name" value="RESPONSE_REGULATORY"/>
    <property type="match status" value="1"/>
</dbReference>
<evidence type="ECO:0000313" key="4">
    <source>
        <dbReference type="EMBL" id="AFZ18042.1"/>
    </source>
</evidence>
<dbReference type="STRING" id="1173027.Mic7113_2228"/>
<sequence length="137" mass="14944">MKILLVDDDYLLAKATAKLIERLGGYSVVINDEPTAIFQACQSGIVDLVLMDVNLPGAYWQDEEISGADLARFLKTDPLTAHIPILLLTAYAMLGEQQILLQASQADGLFTKPVTDYNALFGLMTRLVSESGQIQKG</sequence>
<feature type="domain" description="Response regulatory" evidence="3">
    <location>
        <begin position="2"/>
        <end position="127"/>
    </location>
</feature>
<dbReference type="Proteomes" id="UP000010471">
    <property type="component" value="Chromosome"/>
</dbReference>
<keyword evidence="5" id="KW-1185">Reference proteome</keyword>
<dbReference type="InterPro" id="IPR050595">
    <property type="entry name" value="Bact_response_regulator"/>
</dbReference>
<evidence type="ECO:0000256" key="1">
    <source>
        <dbReference type="ARBA" id="ARBA00022553"/>
    </source>
</evidence>
<dbReference type="Gene3D" id="3.40.50.2300">
    <property type="match status" value="1"/>
</dbReference>